<evidence type="ECO:0000259" key="7">
    <source>
        <dbReference type="PROSITE" id="PS50850"/>
    </source>
</evidence>
<feature type="transmembrane region" description="Helical" evidence="6">
    <location>
        <begin position="66"/>
        <end position="86"/>
    </location>
</feature>
<feature type="transmembrane region" description="Helical" evidence="6">
    <location>
        <begin position="533"/>
        <end position="552"/>
    </location>
</feature>
<evidence type="ECO:0000256" key="1">
    <source>
        <dbReference type="ARBA" id="ARBA00004141"/>
    </source>
</evidence>
<proteinExistence type="predicted"/>
<accession>A0A8H6WRD0</accession>
<feature type="transmembrane region" description="Helical" evidence="6">
    <location>
        <begin position="106"/>
        <end position="124"/>
    </location>
</feature>
<dbReference type="EMBL" id="JACAZI010000039">
    <property type="protein sequence ID" value="KAF7326942.1"/>
    <property type="molecule type" value="Genomic_DNA"/>
</dbReference>
<dbReference type="GO" id="GO:0022857">
    <property type="term" value="F:transmembrane transporter activity"/>
    <property type="evidence" value="ECO:0007669"/>
    <property type="project" value="InterPro"/>
</dbReference>
<sequence length="580" mass="62068">MPHQPPQLVLRSERSAQELKLDHNLVSTTDVSESAPPSAPAEKLSENSQWSSHAEEPTKSAPKGRAFWLSFVAIMVAVFLSALDLTAVATALPTISSALDDTKGDYIWVGSAYALSSTAFIPLSGNLANVFGRKSIMLASIILFAIGSALAGAAQNMPMMIAARAVQGIGGGGILTLTEIVTADLVPLADRGLYQGLLAMIWALASFTGPPIGGALAQDGKSWRWLFYLNLPLAAIAIVLVALFLKLSRPQGSVRDKLANVDWIGNGIVLVGTSLAIIGLTWGGIRYPWHAPQVLVPLVIGIFLLFVFAIYEAKFAVSPVIPRDIVSNRTSLSGLLTVAVHGVTSISVIYYIPVFFQACFGASPIRSSVDFLPAQLTNTPFAIASGVIVGILKKYRVVNWASWAISIVGFGLFSTIRADSSTGKWVGYQIITALGVGPLFVVPMFALLAPLPPNRSASALTLFTFTRTFAQTWGITISGSILQNKLKENLPAAFVARFPPGIEIAYAAIPVIRGLEEPLRSQVQAAFSNSMTAIWRTLIGISGLGLLLSLLMKEVPMTTTTDESYRLKDKAAQREDIEMR</sequence>
<dbReference type="PROSITE" id="PS50850">
    <property type="entry name" value="MFS"/>
    <property type="match status" value="1"/>
</dbReference>
<dbReference type="Gene3D" id="1.20.1720.10">
    <property type="entry name" value="Multidrug resistance protein D"/>
    <property type="match status" value="1"/>
</dbReference>
<evidence type="ECO:0000256" key="6">
    <source>
        <dbReference type="SAM" id="Phobius"/>
    </source>
</evidence>
<dbReference type="PANTHER" id="PTHR23501">
    <property type="entry name" value="MAJOR FACILITATOR SUPERFAMILY"/>
    <property type="match status" value="1"/>
</dbReference>
<feature type="transmembrane region" description="Helical" evidence="6">
    <location>
        <begin position="193"/>
        <end position="213"/>
    </location>
</feature>
<feature type="transmembrane region" description="Helical" evidence="6">
    <location>
        <begin position="494"/>
        <end position="512"/>
    </location>
</feature>
<comment type="caution">
    <text evidence="8">The sequence shown here is derived from an EMBL/GenBank/DDBJ whole genome shotgun (WGS) entry which is preliminary data.</text>
</comment>
<protein>
    <submittedName>
        <fullName evidence="8">MFS domain-containing protein</fullName>
    </submittedName>
</protein>
<evidence type="ECO:0000313" key="9">
    <source>
        <dbReference type="Proteomes" id="UP000620124"/>
    </source>
</evidence>
<evidence type="ECO:0000256" key="3">
    <source>
        <dbReference type="ARBA" id="ARBA00022989"/>
    </source>
</evidence>
<comment type="subcellular location">
    <subcellularLocation>
        <location evidence="1">Membrane</location>
        <topology evidence="1">Multi-pass membrane protein</topology>
    </subcellularLocation>
</comment>
<dbReference type="AlphaFoldDB" id="A0A8H6WRD0"/>
<dbReference type="InterPro" id="IPR011701">
    <property type="entry name" value="MFS"/>
</dbReference>
<feature type="transmembrane region" description="Helical" evidence="6">
    <location>
        <begin position="397"/>
        <end position="416"/>
    </location>
</feature>
<feature type="transmembrane region" description="Helical" evidence="6">
    <location>
        <begin position="161"/>
        <end position="181"/>
    </location>
</feature>
<dbReference type="SUPFAM" id="SSF103473">
    <property type="entry name" value="MFS general substrate transporter"/>
    <property type="match status" value="1"/>
</dbReference>
<feature type="transmembrane region" description="Helical" evidence="6">
    <location>
        <begin position="428"/>
        <end position="448"/>
    </location>
</feature>
<dbReference type="InterPro" id="IPR036259">
    <property type="entry name" value="MFS_trans_sf"/>
</dbReference>
<keyword evidence="4 6" id="KW-0472">Membrane</keyword>
<feature type="transmembrane region" description="Helical" evidence="6">
    <location>
        <begin position="372"/>
        <end position="392"/>
    </location>
</feature>
<dbReference type="Proteomes" id="UP000620124">
    <property type="component" value="Unassembled WGS sequence"/>
</dbReference>
<evidence type="ECO:0000256" key="4">
    <source>
        <dbReference type="ARBA" id="ARBA00023136"/>
    </source>
</evidence>
<feature type="domain" description="Major facilitator superfamily (MFS) profile" evidence="7">
    <location>
        <begin position="70"/>
        <end position="557"/>
    </location>
</feature>
<organism evidence="8 9">
    <name type="scientific">Mycena venus</name>
    <dbReference type="NCBI Taxonomy" id="2733690"/>
    <lineage>
        <taxon>Eukaryota</taxon>
        <taxon>Fungi</taxon>
        <taxon>Dikarya</taxon>
        <taxon>Basidiomycota</taxon>
        <taxon>Agaricomycotina</taxon>
        <taxon>Agaricomycetes</taxon>
        <taxon>Agaricomycetidae</taxon>
        <taxon>Agaricales</taxon>
        <taxon>Marasmiineae</taxon>
        <taxon>Mycenaceae</taxon>
        <taxon>Mycena</taxon>
    </lineage>
</organism>
<feature type="transmembrane region" description="Helical" evidence="6">
    <location>
        <begin position="225"/>
        <end position="245"/>
    </location>
</feature>
<dbReference type="PANTHER" id="PTHR23501:SF102">
    <property type="entry name" value="DRUG TRANSPORTER, PUTATIVE (AFU_ORTHOLOGUE AFUA_3G08530)-RELATED"/>
    <property type="match status" value="1"/>
</dbReference>
<keyword evidence="2 6" id="KW-0812">Transmembrane</keyword>
<keyword evidence="3 6" id="KW-1133">Transmembrane helix</keyword>
<dbReference type="Pfam" id="PF07690">
    <property type="entry name" value="MFS_1"/>
    <property type="match status" value="1"/>
</dbReference>
<feature type="transmembrane region" description="Helical" evidence="6">
    <location>
        <begin position="136"/>
        <end position="155"/>
    </location>
</feature>
<feature type="region of interest" description="Disordered" evidence="5">
    <location>
        <begin position="22"/>
        <end position="60"/>
    </location>
</feature>
<dbReference type="CDD" id="cd17502">
    <property type="entry name" value="MFS_Azr1_MDR_like"/>
    <property type="match status" value="1"/>
</dbReference>
<evidence type="ECO:0000313" key="8">
    <source>
        <dbReference type="EMBL" id="KAF7326942.1"/>
    </source>
</evidence>
<name>A0A8H6WRD0_9AGAR</name>
<evidence type="ECO:0000256" key="2">
    <source>
        <dbReference type="ARBA" id="ARBA00022692"/>
    </source>
</evidence>
<keyword evidence="9" id="KW-1185">Reference proteome</keyword>
<evidence type="ECO:0000256" key="5">
    <source>
        <dbReference type="SAM" id="MobiDB-lite"/>
    </source>
</evidence>
<gene>
    <name evidence="8" type="ORF">MVEN_02588300</name>
</gene>
<dbReference type="InterPro" id="IPR020846">
    <property type="entry name" value="MFS_dom"/>
</dbReference>
<dbReference type="OrthoDB" id="3437016at2759"/>
<feature type="transmembrane region" description="Helical" evidence="6">
    <location>
        <begin position="266"/>
        <end position="285"/>
    </location>
</feature>
<dbReference type="PRINTS" id="PR01036">
    <property type="entry name" value="TCRTETB"/>
</dbReference>
<reference evidence="8" key="1">
    <citation type="submission" date="2020-05" db="EMBL/GenBank/DDBJ databases">
        <title>Mycena genomes resolve the evolution of fungal bioluminescence.</title>
        <authorList>
            <person name="Tsai I.J."/>
        </authorList>
    </citation>
    <scope>NUCLEOTIDE SEQUENCE</scope>
    <source>
        <strain evidence="8">CCC161011</strain>
    </source>
</reference>
<feature type="transmembrane region" description="Helical" evidence="6">
    <location>
        <begin position="332"/>
        <end position="352"/>
    </location>
</feature>
<feature type="transmembrane region" description="Helical" evidence="6">
    <location>
        <begin position="291"/>
        <end position="311"/>
    </location>
</feature>
<dbReference type="GO" id="GO:0005886">
    <property type="term" value="C:plasma membrane"/>
    <property type="evidence" value="ECO:0007669"/>
    <property type="project" value="TreeGrafter"/>
</dbReference>